<comment type="caution">
    <text evidence="1">The sequence shown here is derived from an EMBL/GenBank/DDBJ whole genome shotgun (WGS) entry which is preliminary data.</text>
</comment>
<dbReference type="EMBL" id="BART01027781">
    <property type="protein sequence ID" value="GAG97217.1"/>
    <property type="molecule type" value="Genomic_DNA"/>
</dbReference>
<evidence type="ECO:0000313" key="1">
    <source>
        <dbReference type="EMBL" id="GAG97217.1"/>
    </source>
</evidence>
<accession>X1CW81</accession>
<organism evidence="1">
    <name type="scientific">marine sediment metagenome</name>
    <dbReference type="NCBI Taxonomy" id="412755"/>
    <lineage>
        <taxon>unclassified sequences</taxon>
        <taxon>metagenomes</taxon>
        <taxon>ecological metagenomes</taxon>
    </lineage>
</organism>
<gene>
    <name evidence="1" type="ORF">S01H4_49160</name>
</gene>
<feature type="non-terminal residue" evidence="1">
    <location>
        <position position="57"/>
    </location>
</feature>
<proteinExistence type="predicted"/>
<protein>
    <submittedName>
        <fullName evidence="1">Uncharacterized protein</fullName>
    </submittedName>
</protein>
<name>X1CW81_9ZZZZ</name>
<dbReference type="AlphaFoldDB" id="X1CW81"/>
<sequence length="57" mass="6476">MRFNILKIAEAAGCLAAGFLLGKSLFNFSKIPNPFLSVLEFDIDPGFIFRAFFFQRQ</sequence>
<reference evidence="1" key="1">
    <citation type="journal article" date="2014" name="Front. Microbiol.">
        <title>High frequency of phylogenetically diverse reductive dehalogenase-homologous genes in deep subseafloor sedimentary metagenomes.</title>
        <authorList>
            <person name="Kawai M."/>
            <person name="Futagami T."/>
            <person name="Toyoda A."/>
            <person name="Takaki Y."/>
            <person name="Nishi S."/>
            <person name="Hori S."/>
            <person name="Arai W."/>
            <person name="Tsubouchi T."/>
            <person name="Morono Y."/>
            <person name="Uchiyama I."/>
            <person name="Ito T."/>
            <person name="Fujiyama A."/>
            <person name="Inagaki F."/>
            <person name="Takami H."/>
        </authorList>
    </citation>
    <scope>NUCLEOTIDE SEQUENCE</scope>
    <source>
        <strain evidence="1">Expedition CK06-06</strain>
    </source>
</reference>